<evidence type="ECO:0000313" key="2">
    <source>
        <dbReference type="Proteomes" id="UP000009220"/>
    </source>
</evidence>
<organism evidence="1 2">
    <name type="scientific">Acidithiobacillus ferrivorans SS3</name>
    <dbReference type="NCBI Taxonomy" id="743299"/>
    <lineage>
        <taxon>Bacteria</taxon>
        <taxon>Pseudomonadati</taxon>
        <taxon>Pseudomonadota</taxon>
        <taxon>Acidithiobacillia</taxon>
        <taxon>Acidithiobacillales</taxon>
        <taxon>Acidithiobacillaceae</taxon>
        <taxon>Acidithiobacillus</taxon>
    </lineage>
</organism>
<gene>
    <name evidence="1" type="ORF">Acife_1918</name>
</gene>
<dbReference type="EMBL" id="CP002985">
    <property type="protein sequence ID" value="AEM48041.1"/>
    <property type="molecule type" value="Genomic_DNA"/>
</dbReference>
<dbReference type="HOGENOM" id="CLU_2068017_0_0_6"/>
<sequence>MSRTYRRKNSIVLSNHWYLSYPHDRTAACDLCGLMHSPGINTPCVRVLLSWLHSDGHYHDEGRDWLKQLYTRTFRGQQRHTIQAFLQAGDLDDGPVMPRRLSSQVNSHYNSYWWDTWG</sequence>
<reference evidence="1 2" key="1">
    <citation type="journal article" date="2011" name="J. Bacteriol.">
        <title>Draft genome of the psychrotolerant acidophile Acidithiobacillus ferrivorans SS3.</title>
        <authorList>
            <person name="Liljeqvist M."/>
            <person name="Valdes J."/>
            <person name="Holmes D.S."/>
            <person name="Dopson M."/>
        </authorList>
    </citation>
    <scope>NUCLEOTIDE SEQUENCE [LARGE SCALE GENOMIC DNA]</scope>
    <source>
        <strain evidence="1 2">SS3</strain>
    </source>
</reference>
<accession>G0JLJ2</accession>
<dbReference type="RefSeq" id="WP_014029294.1">
    <property type="nucleotide sequence ID" value="NC_015942.1"/>
</dbReference>
<dbReference type="Proteomes" id="UP000009220">
    <property type="component" value="Chromosome"/>
</dbReference>
<dbReference type="AlphaFoldDB" id="G0JLJ2"/>
<evidence type="ECO:0000313" key="1">
    <source>
        <dbReference type="EMBL" id="AEM48041.1"/>
    </source>
</evidence>
<dbReference type="STRING" id="743299.Acife_1918"/>
<name>G0JLJ2_9PROT</name>
<proteinExistence type="predicted"/>
<protein>
    <submittedName>
        <fullName evidence="1">Uncharacterized protein</fullName>
    </submittedName>
</protein>
<dbReference type="KEGG" id="afi:Acife_1918"/>